<dbReference type="PANTHER" id="PTHR43133:SF8">
    <property type="entry name" value="RNA POLYMERASE SIGMA FACTOR HI_1459-RELATED"/>
    <property type="match status" value="1"/>
</dbReference>
<evidence type="ECO:0000259" key="7">
    <source>
        <dbReference type="Pfam" id="PF08281"/>
    </source>
</evidence>
<dbReference type="EMBL" id="JBHMAG010000018">
    <property type="protein sequence ID" value="MFB9755185.1"/>
    <property type="molecule type" value="Genomic_DNA"/>
</dbReference>
<evidence type="ECO:0000256" key="4">
    <source>
        <dbReference type="ARBA" id="ARBA00023125"/>
    </source>
</evidence>
<sequence>MKNETYAELFRSYHQALYRYLYRMCGSKETAEELLQETFYRSMLSLRTEHLNMARAWLYKVARHLYIDWYRRHHTEQQAMQKLEKQASGISSLGSPEKALEEKEQLQRMERVLLCLPEQYRTIVYLREVDGFSYAELAELLGLSVDQVKVNLHRGRKKFREIAAKLEEGSRNG</sequence>
<feature type="domain" description="RNA polymerase sigma-70 region 2" evidence="6">
    <location>
        <begin position="9"/>
        <end position="73"/>
    </location>
</feature>
<dbReference type="SUPFAM" id="SSF88946">
    <property type="entry name" value="Sigma2 domain of RNA polymerase sigma factors"/>
    <property type="match status" value="1"/>
</dbReference>
<dbReference type="Pfam" id="PF04542">
    <property type="entry name" value="Sigma70_r2"/>
    <property type="match status" value="1"/>
</dbReference>
<evidence type="ECO:0000313" key="9">
    <source>
        <dbReference type="Proteomes" id="UP001589619"/>
    </source>
</evidence>
<dbReference type="InterPro" id="IPR007627">
    <property type="entry name" value="RNA_pol_sigma70_r2"/>
</dbReference>
<keyword evidence="3" id="KW-0731">Sigma factor</keyword>
<dbReference type="Gene3D" id="1.10.1740.10">
    <property type="match status" value="1"/>
</dbReference>
<dbReference type="InterPro" id="IPR013249">
    <property type="entry name" value="RNA_pol_sigma70_r4_t2"/>
</dbReference>
<evidence type="ECO:0000256" key="3">
    <source>
        <dbReference type="ARBA" id="ARBA00023082"/>
    </source>
</evidence>
<dbReference type="InterPro" id="IPR013325">
    <property type="entry name" value="RNA_pol_sigma_r2"/>
</dbReference>
<comment type="caution">
    <text evidence="8">The sequence shown here is derived from an EMBL/GenBank/DDBJ whole genome shotgun (WGS) entry which is preliminary data.</text>
</comment>
<dbReference type="NCBIfam" id="TIGR02937">
    <property type="entry name" value="sigma70-ECF"/>
    <property type="match status" value="1"/>
</dbReference>
<dbReference type="SUPFAM" id="SSF88659">
    <property type="entry name" value="Sigma3 and sigma4 domains of RNA polymerase sigma factors"/>
    <property type="match status" value="1"/>
</dbReference>
<dbReference type="InterPro" id="IPR039425">
    <property type="entry name" value="RNA_pol_sigma-70-like"/>
</dbReference>
<keyword evidence="5" id="KW-0804">Transcription</keyword>
<protein>
    <submittedName>
        <fullName evidence="8">RNA polymerase sigma factor</fullName>
    </submittedName>
</protein>
<gene>
    <name evidence="8" type="ORF">ACFFNY_26735</name>
</gene>
<dbReference type="CDD" id="cd06171">
    <property type="entry name" value="Sigma70_r4"/>
    <property type="match status" value="1"/>
</dbReference>
<evidence type="ECO:0000256" key="2">
    <source>
        <dbReference type="ARBA" id="ARBA00023015"/>
    </source>
</evidence>
<keyword evidence="9" id="KW-1185">Reference proteome</keyword>
<dbReference type="InterPro" id="IPR014284">
    <property type="entry name" value="RNA_pol_sigma-70_dom"/>
</dbReference>
<evidence type="ECO:0000256" key="1">
    <source>
        <dbReference type="ARBA" id="ARBA00010641"/>
    </source>
</evidence>
<evidence type="ECO:0000256" key="5">
    <source>
        <dbReference type="ARBA" id="ARBA00023163"/>
    </source>
</evidence>
<keyword evidence="2" id="KW-0805">Transcription regulation</keyword>
<dbReference type="Proteomes" id="UP001589619">
    <property type="component" value="Unassembled WGS sequence"/>
</dbReference>
<proteinExistence type="inferred from homology"/>
<dbReference type="InterPro" id="IPR013324">
    <property type="entry name" value="RNA_pol_sigma_r3/r4-like"/>
</dbReference>
<name>A0ABV5W3S5_9BACL</name>
<comment type="similarity">
    <text evidence="1">Belongs to the sigma-70 factor family. ECF subfamily.</text>
</comment>
<dbReference type="RefSeq" id="WP_344907736.1">
    <property type="nucleotide sequence ID" value="NZ_BAAAYO010000006.1"/>
</dbReference>
<organism evidence="8 9">
    <name type="scientific">Paenibacillus hodogayensis</name>
    <dbReference type="NCBI Taxonomy" id="279208"/>
    <lineage>
        <taxon>Bacteria</taxon>
        <taxon>Bacillati</taxon>
        <taxon>Bacillota</taxon>
        <taxon>Bacilli</taxon>
        <taxon>Bacillales</taxon>
        <taxon>Paenibacillaceae</taxon>
        <taxon>Paenibacillus</taxon>
    </lineage>
</organism>
<dbReference type="Pfam" id="PF08281">
    <property type="entry name" value="Sigma70_r4_2"/>
    <property type="match status" value="1"/>
</dbReference>
<accession>A0ABV5W3S5</accession>
<dbReference type="NCBIfam" id="TIGR02950">
    <property type="entry name" value="SigM_subfam"/>
    <property type="match status" value="1"/>
</dbReference>
<evidence type="ECO:0000259" key="6">
    <source>
        <dbReference type="Pfam" id="PF04542"/>
    </source>
</evidence>
<dbReference type="Gene3D" id="1.10.10.10">
    <property type="entry name" value="Winged helix-like DNA-binding domain superfamily/Winged helix DNA-binding domain"/>
    <property type="match status" value="1"/>
</dbReference>
<dbReference type="InterPro" id="IPR014296">
    <property type="entry name" value="RNA_pol_sigma-M_bacilli"/>
</dbReference>
<dbReference type="InterPro" id="IPR036388">
    <property type="entry name" value="WH-like_DNA-bd_sf"/>
</dbReference>
<dbReference type="PANTHER" id="PTHR43133">
    <property type="entry name" value="RNA POLYMERASE ECF-TYPE SIGMA FACTO"/>
    <property type="match status" value="1"/>
</dbReference>
<feature type="domain" description="RNA polymerase sigma factor 70 region 4 type 2" evidence="7">
    <location>
        <begin position="107"/>
        <end position="158"/>
    </location>
</feature>
<keyword evidence="4" id="KW-0238">DNA-binding</keyword>
<evidence type="ECO:0000313" key="8">
    <source>
        <dbReference type="EMBL" id="MFB9755185.1"/>
    </source>
</evidence>
<reference evidence="8 9" key="1">
    <citation type="submission" date="2024-09" db="EMBL/GenBank/DDBJ databases">
        <authorList>
            <person name="Sun Q."/>
            <person name="Mori K."/>
        </authorList>
    </citation>
    <scope>NUCLEOTIDE SEQUENCE [LARGE SCALE GENOMIC DNA]</scope>
    <source>
        <strain evidence="8 9">JCM 12520</strain>
    </source>
</reference>